<dbReference type="GO" id="GO:0140098">
    <property type="term" value="F:catalytic activity, acting on RNA"/>
    <property type="evidence" value="ECO:0007669"/>
    <property type="project" value="UniProtKB-ARBA"/>
</dbReference>
<dbReference type="GO" id="GO:0009982">
    <property type="term" value="F:pseudouridine synthase activity"/>
    <property type="evidence" value="ECO:0007669"/>
    <property type="project" value="InterPro"/>
</dbReference>
<evidence type="ECO:0000313" key="5">
    <source>
        <dbReference type="Proteomes" id="UP000192343"/>
    </source>
</evidence>
<dbReference type="OrthoDB" id="305739at2"/>
<dbReference type="InterPro" id="IPR050188">
    <property type="entry name" value="RluA_PseudoU_synthase"/>
</dbReference>
<dbReference type="GO" id="GO:0001522">
    <property type="term" value="P:pseudouridine synthesis"/>
    <property type="evidence" value="ECO:0007669"/>
    <property type="project" value="InterPro"/>
</dbReference>
<dbReference type="EMBL" id="MWQY01000008">
    <property type="protein sequence ID" value="ORC35582.1"/>
    <property type="molecule type" value="Genomic_DNA"/>
</dbReference>
<dbReference type="InterPro" id="IPR020103">
    <property type="entry name" value="PsdUridine_synth_cat_dom_sf"/>
</dbReference>
<keyword evidence="2" id="KW-0413">Isomerase</keyword>
<evidence type="ECO:0000313" key="4">
    <source>
        <dbReference type="EMBL" id="ORC35582.1"/>
    </source>
</evidence>
<dbReference type="GO" id="GO:0003723">
    <property type="term" value="F:RNA binding"/>
    <property type="evidence" value="ECO:0007669"/>
    <property type="project" value="InterPro"/>
</dbReference>
<feature type="domain" description="Pseudouridine synthase RsuA/RluA-like" evidence="3">
    <location>
        <begin position="16"/>
        <end position="178"/>
    </location>
</feature>
<dbReference type="AlphaFoldDB" id="A0A1Y1RYG6"/>
<gene>
    <name evidence="4" type="ORF">B4O97_08025</name>
</gene>
<reference evidence="4 5" key="1">
    <citation type="submission" date="2017-03" db="EMBL/GenBank/DDBJ databases">
        <title>Draft Genome sequence of Marispirochaeta sp. strain JC444.</title>
        <authorList>
            <person name="Shivani Y."/>
            <person name="Subhash Y."/>
            <person name="Sasikala C."/>
            <person name="Ramana C."/>
        </authorList>
    </citation>
    <scope>NUCLEOTIDE SEQUENCE [LARGE SCALE GENOMIC DNA]</scope>
    <source>
        <strain evidence="4 5">JC444</strain>
    </source>
</reference>
<dbReference type="SUPFAM" id="SSF55120">
    <property type="entry name" value="Pseudouridine synthase"/>
    <property type="match status" value="1"/>
</dbReference>
<dbReference type="InterPro" id="IPR006145">
    <property type="entry name" value="PsdUridine_synth_RsuA/RluA"/>
</dbReference>
<keyword evidence="5" id="KW-1185">Reference proteome</keyword>
<evidence type="ECO:0000259" key="3">
    <source>
        <dbReference type="Pfam" id="PF00849"/>
    </source>
</evidence>
<evidence type="ECO:0000256" key="2">
    <source>
        <dbReference type="ARBA" id="ARBA00023235"/>
    </source>
</evidence>
<dbReference type="STRING" id="1963862.B4O97_08025"/>
<dbReference type="Pfam" id="PF00849">
    <property type="entry name" value="PseudoU_synth_2"/>
    <property type="match status" value="1"/>
</dbReference>
<dbReference type="Proteomes" id="UP000192343">
    <property type="component" value="Unassembled WGS sequence"/>
</dbReference>
<dbReference type="PANTHER" id="PTHR21600:SF83">
    <property type="entry name" value="PSEUDOURIDYLATE SYNTHASE RPUSD4, MITOCHONDRIAL"/>
    <property type="match status" value="1"/>
</dbReference>
<dbReference type="CDD" id="cd02869">
    <property type="entry name" value="PseudoU_synth_RluA_like"/>
    <property type="match status" value="1"/>
</dbReference>
<sequence length="247" mass="27365">MSESAFSERVLYEDNHLIVVNKLPGELVQGDSSGDSPMGEAVKEYIRIRDAKPGNVFLGVTHRLDRPTSGAVIFAKTGKALSRINALFREGLVEKRYWALVDTPPPEEEGSFDDLLWKDVKKNKSFVASQASPGSRQAKGAKRALLKYRLLARGDRYCLLEVEIGTGRHHQIRCQLAARGMHIRGDLKYGARRSNPDGGISLHARSLVFEHPIGEKGRMVRCLAPPPSDALWNYFLTVLGSDQVTGL</sequence>
<proteinExistence type="inferred from homology"/>
<dbReference type="PANTHER" id="PTHR21600">
    <property type="entry name" value="MITOCHONDRIAL RNA PSEUDOURIDINE SYNTHASE"/>
    <property type="match status" value="1"/>
</dbReference>
<protein>
    <submittedName>
        <fullName evidence="4">RNA pseudouridine synthase</fullName>
    </submittedName>
</protein>
<comment type="similarity">
    <text evidence="1">Belongs to the pseudouridine synthase RluA family.</text>
</comment>
<comment type="caution">
    <text evidence="4">The sequence shown here is derived from an EMBL/GenBank/DDBJ whole genome shotgun (WGS) entry which is preliminary data.</text>
</comment>
<accession>A0A1Y1RYG6</accession>
<evidence type="ECO:0000256" key="1">
    <source>
        <dbReference type="ARBA" id="ARBA00010876"/>
    </source>
</evidence>
<organism evidence="4 5">
    <name type="scientific">Marispirochaeta aestuarii</name>
    <dbReference type="NCBI Taxonomy" id="1963862"/>
    <lineage>
        <taxon>Bacteria</taxon>
        <taxon>Pseudomonadati</taxon>
        <taxon>Spirochaetota</taxon>
        <taxon>Spirochaetia</taxon>
        <taxon>Spirochaetales</taxon>
        <taxon>Spirochaetaceae</taxon>
        <taxon>Marispirochaeta</taxon>
    </lineage>
</organism>
<name>A0A1Y1RYG6_9SPIO</name>
<dbReference type="Gene3D" id="3.30.2350.10">
    <property type="entry name" value="Pseudouridine synthase"/>
    <property type="match status" value="1"/>
</dbReference>
<dbReference type="GO" id="GO:0006396">
    <property type="term" value="P:RNA processing"/>
    <property type="evidence" value="ECO:0007669"/>
    <property type="project" value="UniProtKB-ARBA"/>
</dbReference>
<dbReference type="RefSeq" id="WP_083049841.1">
    <property type="nucleotide sequence ID" value="NZ_MWQY01000008.1"/>
</dbReference>